<protein>
    <submittedName>
        <fullName evidence="5">GPP34 family phosphoprotein</fullName>
    </submittedName>
</protein>
<evidence type="ECO:0000313" key="5">
    <source>
        <dbReference type="EMBL" id="PUA80956.1"/>
    </source>
</evidence>
<dbReference type="Gene3D" id="1.10.3630.10">
    <property type="entry name" value="yeast vps74-n-term truncation variant domain like"/>
    <property type="match status" value="1"/>
</dbReference>
<evidence type="ECO:0000256" key="2">
    <source>
        <dbReference type="ARBA" id="ARBA00023034"/>
    </source>
</evidence>
<keyword evidence="6" id="KW-1185">Reference proteome</keyword>
<dbReference type="GO" id="GO:0070273">
    <property type="term" value="F:phosphatidylinositol-4-phosphate binding"/>
    <property type="evidence" value="ECO:0007669"/>
    <property type="project" value="InterPro"/>
</dbReference>
<evidence type="ECO:0000256" key="4">
    <source>
        <dbReference type="ARBA" id="ARBA00023136"/>
    </source>
</evidence>
<evidence type="ECO:0000313" key="6">
    <source>
        <dbReference type="Proteomes" id="UP000244867"/>
    </source>
</evidence>
<keyword evidence="3" id="KW-0446">Lipid-binding</keyword>
<sequence length="230" mass="24226">MTLIAEDLLLILLDDDTGTLSHSDKIQPLLGGALLVELALAERIEVAEKTSIWSSAKVAVVEHEPLEDTLFDPLLDQALATIAEKPRTAQDLVNRLGKGAKDLLLERLAERGLVRPVEDKVWGLFPRTTWPAADRTYEDSVRALLQGALVQGLTPTPRTSGLVALLTAVGHAHKVVDRGDVPAKVVKARAKEISEGAWAAKAVKDAVAAAQAAVTAAVVASTTGAAVASS</sequence>
<evidence type="ECO:0000256" key="1">
    <source>
        <dbReference type="ARBA" id="ARBA00004255"/>
    </source>
</evidence>
<dbReference type="GO" id="GO:0043001">
    <property type="term" value="P:Golgi to plasma membrane protein transport"/>
    <property type="evidence" value="ECO:0007669"/>
    <property type="project" value="TreeGrafter"/>
</dbReference>
<dbReference type="OrthoDB" id="4962633at2"/>
<evidence type="ECO:0000256" key="3">
    <source>
        <dbReference type="ARBA" id="ARBA00023121"/>
    </source>
</evidence>
<gene>
    <name evidence="5" type="ORF">C7S10_11205</name>
</gene>
<dbReference type="GO" id="GO:0012505">
    <property type="term" value="C:endomembrane system"/>
    <property type="evidence" value="ECO:0007669"/>
    <property type="project" value="UniProtKB-ARBA"/>
</dbReference>
<dbReference type="PANTHER" id="PTHR12704:SF2">
    <property type="entry name" value="GOLGI PHOSPHOPROTEIN 3 HOMOLOG SAURON"/>
    <property type="match status" value="1"/>
</dbReference>
<dbReference type="InterPro" id="IPR008628">
    <property type="entry name" value="GPP34-like"/>
</dbReference>
<dbReference type="GO" id="GO:0006890">
    <property type="term" value="P:retrograde vesicle-mediated transport, Golgi to endoplasmic reticulum"/>
    <property type="evidence" value="ECO:0007669"/>
    <property type="project" value="TreeGrafter"/>
</dbReference>
<dbReference type="EMBL" id="PYXZ01000004">
    <property type="protein sequence ID" value="PUA80956.1"/>
    <property type="molecule type" value="Genomic_DNA"/>
</dbReference>
<dbReference type="GO" id="GO:0007030">
    <property type="term" value="P:Golgi organization"/>
    <property type="evidence" value="ECO:0007669"/>
    <property type="project" value="TreeGrafter"/>
</dbReference>
<comment type="caution">
    <text evidence="5">The sequence shown here is derived from an EMBL/GenBank/DDBJ whole genome shotgun (WGS) entry which is preliminary data.</text>
</comment>
<organism evidence="5 6">
    <name type="scientific">Nocardioides currus</name>
    <dbReference type="NCBI Taxonomy" id="2133958"/>
    <lineage>
        <taxon>Bacteria</taxon>
        <taxon>Bacillati</taxon>
        <taxon>Actinomycetota</taxon>
        <taxon>Actinomycetes</taxon>
        <taxon>Propionibacteriales</taxon>
        <taxon>Nocardioidaceae</taxon>
        <taxon>Nocardioides</taxon>
    </lineage>
</organism>
<accession>A0A2R7YY81</accession>
<comment type="subcellular location">
    <subcellularLocation>
        <location evidence="1">Golgi apparatus membrane</location>
        <topology evidence="1">Peripheral membrane protein</topology>
        <orientation evidence="1">Cytoplasmic side</orientation>
    </subcellularLocation>
</comment>
<keyword evidence="4" id="KW-0472">Membrane</keyword>
<dbReference type="AlphaFoldDB" id="A0A2R7YY81"/>
<proteinExistence type="predicted"/>
<name>A0A2R7YY81_9ACTN</name>
<reference evidence="5 6" key="1">
    <citation type="submission" date="2018-03" db="EMBL/GenBank/DDBJ databases">
        <authorList>
            <person name="Keele B.F."/>
        </authorList>
    </citation>
    <scope>NUCLEOTIDE SEQUENCE [LARGE SCALE GENOMIC DNA]</scope>
    <source>
        <strain evidence="5 6">IB-3</strain>
    </source>
</reference>
<dbReference type="Pfam" id="PF05719">
    <property type="entry name" value="GPP34"/>
    <property type="match status" value="1"/>
</dbReference>
<dbReference type="RefSeq" id="WP_108344524.1">
    <property type="nucleotide sequence ID" value="NZ_PYXZ01000004.1"/>
</dbReference>
<dbReference type="PANTHER" id="PTHR12704">
    <property type="entry name" value="TRANS-GOLGI PROTEIN GMX33"/>
    <property type="match status" value="1"/>
</dbReference>
<dbReference type="GO" id="GO:0005829">
    <property type="term" value="C:cytosol"/>
    <property type="evidence" value="ECO:0007669"/>
    <property type="project" value="TreeGrafter"/>
</dbReference>
<keyword evidence="2" id="KW-0333">Golgi apparatus</keyword>
<dbReference type="Proteomes" id="UP000244867">
    <property type="component" value="Unassembled WGS sequence"/>
</dbReference>
<dbReference type="InterPro" id="IPR038261">
    <property type="entry name" value="GPP34-like_sf"/>
</dbReference>
<dbReference type="GO" id="GO:0048194">
    <property type="term" value="P:Golgi vesicle budding"/>
    <property type="evidence" value="ECO:0007669"/>
    <property type="project" value="TreeGrafter"/>
</dbReference>